<gene>
    <name evidence="2" type="ORF">EZS28_037203</name>
</gene>
<dbReference type="Proteomes" id="UP000324800">
    <property type="component" value="Unassembled WGS sequence"/>
</dbReference>
<organism evidence="2 3">
    <name type="scientific">Streblomastix strix</name>
    <dbReference type="NCBI Taxonomy" id="222440"/>
    <lineage>
        <taxon>Eukaryota</taxon>
        <taxon>Metamonada</taxon>
        <taxon>Preaxostyla</taxon>
        <taxon>Oxymonadida</taxon>
        <taxon>Streblomastigidae</taxon>
        <taxon>Streblomastix</taxon>
    </lineage>
</organism>
<dbReference type="AlphaFoldDB" id="A0A5J4UBG6"/>
<reference evidence="2 3" key="1">
    <citation type="submission" date="2019-03" db="EMBL/GenBank/DDBJ databases">
        <title>Single cell metagenomics reveals metabolic interactions within the superorganism composed of flagellate Streblomastix strix and complex community of Bacteroidetes bacteria on its surface.</title>
        <authorList>
            <person name="Treitli S.C."/>
            <person name="Kolisko M."/>
            <person name="Husnik F."/>
            <person name="Keeling P."/>
            <person name="Hampl V."/>
        </authorList>
    </citation>
    <scope>NUCLEOTIDE SEQUENCE [LARGE SCALE GENOMIC DNA]</scope>
    <source>
        <strain evidence="2">ST1C</strain>
    </source>
</reference>
<feature type="compositionally biased region" description="Polar residues" evidence="1">
    <location>
        <begin position="158"/>
        <end position="181"/>
    </location>
</feature>
<evidence type="ECO:0000313" key="3">
    <source>
        <dbReference type="Proteomes" id="UP000324800"/>
    </source>
</evidence>
<dbReference type="EMBL" id="SNRW01018508">
    <property type="protein sequence ID" value="KAA6367271.1"/>
    <property type="molecule type" value="Genomic_DNA"/>
</dbReference>
<dbReference type="InterPro" id="IPR015943">
    <property type="entry name" value="WD40/YVTN_repeat-like_dom_sf"/>
</dbReference>
<evidence type="ECO:0000313" key="2">
    <source>
        <dbReference type="EMBL" id="KAA6367271.1"/>
    </source>
</evidence>
<feature type="region of interest" description="Disordered" evidence="1">
    <location>
        <begin position="158"/>
        <end position="187"/>
    </location>
</feature>
<dbReference type="Gene3D" id="2.130.10.10">
    <property type="entry name" value="YVTN repeat-like/Quinoprotein amine dehydrogenase"/>
    <property type="match status" value="1"/>
</dbReference>
<feature type="non-terminal residue" evidence="2">
    <location>
        <position position="475"/>
    </location>
</feature>
<comment type="caution">
    <text evidence="2">The sequence shown here is derived from an EMBL/GenBank/DDBJ whole genome shotgun (WGS) entry which is preliminary data.</text>
</comment>
<evidence type="ECO:0000256" key="1">
    <source>
        <dbReference type="SAM" id="MobiDB-lite"/>
    </source>
</evidence>
<proteinExistence type="predicted"/>
<protein>
    <submittedName>
        <fullName evidence="2">Uncharacterized protein</fullName>
    </submittedName>
</protein>
<accession>A0A5J4UBG6</accession>
<sequence>MMTFSTESEPDISNEKKNMFFLENLAIPGEITSATVGLFINSSQYILILAKRTVLSIFIYDIETGQFHLFDHKHVFRQVLSIHTVPQHHSLDCLLVVSVNGEWLFLQWHENDFFPLASGSLMDAALHIMDKPEHRRFRIDPTYQFSVLIIPQDESTNNQFSKPNVSQTQKLPNKAQQNEIESTSSTLNNNSTPIQRISLRAICYVDEVVCVGLSYDGPGSDLMYDLSEKMDETLINVPQMCQWGDQYICSIENGLEHIWRVKQKNKQEETQSTREGEKVIIAKAQTFIFFEDNWNKFIRENCHIFDVILRVRHAAYTNRIHLQDFPFQSSDNKDHSFDNIASVYTITDTPEGVSLLTLNLNFTNQMMKLGQFAMIGLPCSTSRIIVLHDDNVQNSKQLANEIALQTLQGAEQIDIGIVNNVKELNFLTALKGLKIIIDNEEQVDLIKSKKLQKHIRHQVIKSKMLSIHIKQNPLT</sequence>
<name>A0A5J4UBG6_9EUKA</name>